<dbReference type="FunFam" id="3.80.10.10:FF:000405">
    <property type="entry name" value="Plant intracellular Ras-group-related LRR protein 4"/>
    <property type="match status" value="1"/>
</dbReference>
<gene>
    <name evidence="5" type="ORF">MANES_13G024100v8</name>
</gene>
<dbReference type="OMA" id="YFPNSIC"/>
<dbReference type="PANTHER" id="PTHR48051">
    <property type="match status" value="1"/>
</dbReference>
<dbReference type="Pfam" id="PF00560">
    <property type="entry name" value="LRR_1"/>
    <property type="match status" value="1"/>
</dbReference>
<dbReference type="SMART" id="SM00369">
    <property type="entry name" value="LRR_TYP"/>
    <property type="match status" value="8"/>
</dbReference>
<dbReference type="GO" id="GO:0055046">
    <property type="term" value="P:microgametogenesis"/>
    <property type="evidence" value="ECO:0000318"/>
    <property type="project" value="GO_Central"/>
</dbReference>
<evidence type="ECO:0000256" key="4">
    <source>
        <dbReference type="ARBA" id="ARBA00037519"/>
    </source>
</evidence>
<keyword evidence="1" id="KW-0433">Leucine-rich repeat</keyword>
<dbReference type="InterPro" id="IPR001611">
    <property type="entry name" value="Leu-rich_rpt"/>
</dbReference>
<comment type="caution">
    <text evidence="5">The sequence shown here is derived from an EMBL/GenBank/DDBJ whole genome shotgun (WGS) entry which is preliminary data.</text>
</comment>
<dbReference type="STRING" id="3983.A0A2C9UN81"/>
<dbReference type="SMART" id="SM00364">
    <property type="entry name" value="LRR_BAC"/>
    <property type="match status" value="7"/>
</dbReference>
<evidence type="ECO:0008006" key="7">
    <source>
        <dbReference type="Google" id="ProtNLM"/>
    </source>
</evidence>
<dbReference type="PROSITE" id="PS51450">
    <property type="entry name" value="LRR"/>
    <property type="match status" value="3"/>
</dbReference>
<comment type="function">
    <text evidence="4">Leucine-rich repeat protein that likely mediates protein interactions, possibly in the context of signal transduction.</text>
</comment>
<protein>
    <recommendedName>
        <fullName evidence="7">Plant intracellular Ras-group-related LRR protein 3</fullName>
    </recommendedName>
</protein>
<dbReference type="InterPro" id="IPR032675">
    <property type="entry name" value="LRR_dom_sf"/>
</dbReference>
<evidence type="ECO:0000313" key="6">
    <source>
        <dbReference type="Proteomes" id="UP000091857"/>
    </source>
</evidence>
<dbReference type="SUPFAM" id="SSF52058">
    <property type="entry name" value="L domain-like"/>
    <property type="match status" value="1"/>
</dbReference>
<dbReference type="Proteomes" id="UP000091857">
    <property type="component" value="Chromosome 13"/>
</dbReference>
<dbReference type="Gene3D" id="3.80.10.10">
    <property type="entry name" value="Ribonuclease Inhibitor"/>
    <property type="match status" value="2"/>
</dbReference>
<dbReference type="OrthoDB" id="1668230at2759"/>
<evidence type="ECO:0000256" key="1">
    <source>
        <dbReference type="ARBA" id="ARBA00022614"/>
    </source>
</evidence>
<name>A0A2C9UN81_MANES</name>
<dbReference type="Gramene" id="Manes.13G024100.1.v8.1">
    <property type="protein sequence ID" value="Manes.13G024100.1.v8.1.CDS"/>
    <property type="gene ID" value="Manes.13G024100.v8.1"/>
</dbReference>
<evidence type="ECO:0000256" key="3">
    <source>
        <dbReference type="ARBA" id="ARBA00023786"/>
    </source>
</evidence>
<dbReference type="InterPro" id="IPR003591">
    <property type="entry name" value="Leu-rich_rpt_typical-subtyp"/>
</dbReference>
<dbReference type="AlphaFoldDB" id="A0A2C9UN81"/>
<sequence length="462" mass="51687">MDQTQKDFPILSYLLFQLDPNSHPPLQQELEQSLRTQFPHLNNPKLLSSLTQAIPTSVFQTQVLLKALGPRPDPETVSTARIKMARVGESGEMDKEVEIYKAVVRMDEMHEEYVRQLREVEDRLVGIYRNAVGGFENDEVNEEVVAILKAAESGGVVERVDLSGRQLRLFPEAFGRLHGLLLLNLSHNQLEVIPDSIAGLVKLEELDVSSNLLVSFPDSIGLLRNLKVLNVSGNKLNALPESVALCSSLVELDASFNNLMSLPTNIGYGLGNLERLSIQLNKIRFLPPSLCEMKSLRYLDVHFNELHGLPHAIGRLTNLEVLNLSSNFSDLTELPETIGDLTNLRELNLSNNQIRALPISFGRLENLNKLNLDENPLVIPPKEIVHKGVPAVREFMQKRWLDILAAEQQRRVQESNQQQAQTGWLAWGNSMLHNIVSGVSGSVSEYLGGTKAPRDPYLDQQL</sequence>
<evidence type="ECO:0000256" key="2">
    <source>
        <dbReference type="ARBA" id="ARBA00022737"/>
    </source>
</evidence>
<proteinExistence type="inferred from homology"/>
<accession>A0A2C9UN81</accession>
<dbReference type="PANTHER" id="PTHR48051:SF54">
    <property type="entry name" value="LEUCINE-RICH REPEAT-CONTAINING PROTEIN"/>
    <property type="match status" value="1"/>
</dbReference>
<dbReference type="EMBL" id="CM004399">
    <property type="protein sequence ID" value="OAY32512.1"/>
    <property type="molecule type" value="Genomic_DNA"/>
</dbReference>
<reference evidence="6" key="1">
    <citation type="journal article" date="2016" name="Nat. Biotechnol.">
        <title>Sequencing wild and cultivated cassava and related species reveals extensive interspecific hybridization and genetic diversity.</title>
        <authorList>
            <person name="Bredeson J.V."/>
            <person name="Lyons J.B."/>
            <person name="Prochnik S.E."/>
            <person name="Wu G.A."/>
            <person name="Ha C.M."/>
            <person name="Edsinger-Gonzales E."/>
            <person name="Grimwood J."/>
            <person name="Schmutz J."/>
            <person name="Rabbi I.Y."/>
            <person name="Egesi C."/>
            <person name="Nauluvula P."/>
            <person name="Lebot V."/>
            <person name="Ndunguru J."/>
            <person name="Mkamilo G."/>
            <person name="Bart R.S."/>
            <person name="Setter T.L."/>
            <person name="Gleadow R.M."/>
            <person name="Kulakow P."/>
            <person name="Ferguson M.E."/>
            <person name="Rounsley S."/>
            <person name="Rokhsar D.S."/>
        </authorList>
    </citation>
    <scope>NUCLEOTIDE SEQUENCE [LARGE SCALE GENOMIC DNA]</scope>
    <source>
        <strain evidence="6">cv. AM560-2</strain>
    </source>
</reference>
<dbReference type="InterPro" id="IPR050216">
    <property type="entry name" value="LRR_domain-containing"/>
</dbReference>
<keyword evidence="2" id="KW-0677">Repeat</keyword>
<dbReference type="GO" id="GO:0035556">
    <property type="term" value="P:intracellular signal transduction"/>
    <property type="evidence" value="ECO:0000318"/>
    <property type="project" value="GO_Central"/>
</dbReference>
<dbReference type="Pfam" id="PF13855">
    <property type="entry name" value="LRR_8"/>
    <property type="match status" value="2"/>
</dbReference>
<organism evidence="5 6">
    <name type="scientific">Manihot esculenta</name>
    <name type="common">Cassava</name>
    <name type="synonym">Jatropha manihot</name>
    <dbReference type="NCBI Taxonomy" id="3983"/>
    <lineage>
        <taxon>Eukaryota</taxon>
        <taxon>Viridiplantae</taxon>
        <taxon>Streptophyta</taxon>
        <taxon>Embryophyta</taxon>
        <taxon>Tracheophyta</taxon>
        <taxon>Spermatophyta</taxon>
        <taxon>Magnoliopsida</taxon>
        <taxon>eudicotyledons</taxon>
        <taxon>Gunneridae</taxon>
        <taxon>Pentapetalae</taxon>
        <taxon>rosids</taxon>
        <taxon>fabids</taxon>
        <taxon>Malpighiales</taxon>
        <taxon>Euphorbiaceae</taxon>
        <taxon>Crotonoideae</taxon>
        <taxon>Manihoteae</taxon>
        <taxon>Manihot</taxon>
    </lineage>
</organism>
<keyword evidence="6" id="KW-1185">Reference proteome</keyword>
<evidence type="ECO:0000313" key="5">
    <source>
        <dbReference type="EMBL" id="OAY32512.1"/>
    </source>
</evidence>
<comment type="similarity">
    <text evidence="3">Belongs to the SHOC2 family.</text>
</comment>